<dbReference type="PANTHER" id="PTHR42852">
    <property type="entry name" value="THIOL:DISULFIDE INTERCHANGE PROTEIN DSBE"/>
    <property type="match status" value="1"/>
</dbReference>
<dbReference type="SUPFAM" id="SSF52833">
    <property type="entry name" value="Thioredoxin-like"/>
    <property type="match status" value="1"/>
</dbReference>
<protein>
    <submittedName>
        <fullName evidence="3">Thioredoxin-like domain-containing protein</fullName>
    </submittedName>
</protein>
<feature type="chain" id="PRO_5045294489" evidence="1">
    <location>
        <begin position="21"/>
        <end position="176"/>
    </location>
</feature>
<keyword evidence="1" id="KW-0732">Signal</keyword>
<dbReference type="PANTHER" id="PTHR42852:SF13">
    <property type="entry name" value="PROTEIN DIPZ"/>
    <property type="match status" value="1"/>
</dbReference>
<comment type="caution">
    <text evidence="3">The sequence shown here is derived from an EMBL/GenBank/DDBJ whole genome shotgun (WGS) entry which is preliminary data.</text>
</comment>
<evidence type="ECO:0000259" key="2">
    <source>
        <dbReference type="PROSITE" id="PS51352"/>
    </source>
</evidence>
<keyword evidence="4" id="KW-1185">Reference proteome</keyword>
<dbReference type="InterPro" id="IPR012336">
    <property type="entry name" value="Thioredoxin-like_fold"/>
</dbReference>
<feature type="signal peptide" evidence="1">
    <location>
        <begin position="1"/>
        <end position="20"/>
    </location>
</feature>
<dbReference type="InterPro" id="IPR013766">
    <property type="entry name" value="Thioredoxin_domain"/>
</dbReference>
<dbReference type="InterPro" id="IPR050553">
    <property type="entry name" value="Thioredoxin_ResA/DsbE_sf"/>
</dbReference>
<evidence type="ECO:0000313" key="4">
    <source>
        <dbReference type="Proteomes" id="UP001464555"/>
    </source>
</evidence>
<accession>A0ABU9HUF9</accession>
<sequence>MLTYSRLMALVFIMAVRATAQTATTSPAAQLMQERKERYSQWHTGAAVPDVALANGASLYNLTARNVIVLFWKTDCPYCEQLIPVLNELSRQYTKEELAIVAICLDNDTAAWQAYTGTQTASGLWYHKCDGAGFYGDDAVNYSVYGTPALLVADAAFTIKGNPRGIEQLKALLDSR</sequence>
<dbReference type="Gene3D" id="3.40.30.10">
    <property type="entry name" value="Glutaredoxin"/>
    <property type="match status" value="1"/>
</dbReference>
<dbReference type="InterPro" id="IPR036249">
    <property type="entry name" value="Thioredoxin-like_sf"/>
</dbReference>
<feature type="domain" description="Thioredoxin" evidence="2">
    <location>
        <begin position="20"/>
        <end position="176"/>
    </location>
</feature>
<gene>
    <name evidence="3" type="ORF">AAEO56_05940</name>
</gene>
<proteinExistence type="predicted"/>
<dbReference type="PROSITE" id="PS51352">
    <property type="entry name" value="THIOREDOXIN_2"/>
    <property type="match status" value="1"/>
</dbReference>
<dbReference type="EMBL" id="JBBYHR010000003">
    <property type="protein sequence ID" value="MEL1243796.1"/>
    <property type="molecule type" value="Genomic_DNA"/>
</dbReference>
<dbReference type="RefSeq" id="WP_341696115.1">
    <property type="nucleotide sequence ID" value="NZ_JBBYHR010000003.1"/>
</dbReference>
<organism evidence="3 4">
    <name type="scientific">Flavobacterium arundinis</name>
    <dbReference type="NCBI Taxonomy" id="3139143"/>
    <lineage>
        <taxon>Bacteria</taxon>
        <taxon>Pseudomonadati</taxon>
        <taxon>Bacteroidota</taxon>
        <taxon>Flavobacteriia</taxon>
        <taxon>Flavobacteriales</taxon>
        <taxon>Flavobacteriaceae</taxon>
        <taxon>Flavobacterium</taxon>
    </lineage>
</organism>
<dbReference type="Pfam" id="PF13905">
    <property type="entry name" value="Thioredoxin_8"/>
    <property type="match status" value="1"/>
</dbReference>
<name>A0ABU9HUF9_9FLAO</name>
<reference evidence="3 4" key="1">
    <citation type="submission" date="2024-04" db="EMBL/GenBank/DDBJ databases">
        <title>Flavobacterium sp. DGU11 16S ribosomal RNA gene Genome sequencing and assembly.</title>
        <authorList>
            <person name="Park S."/>
        </authorList>
    </citation>
    <scope>NUCLEOTIDE SEQUENCE [LARGE SCALE GENOMIC DNA]</scope>
    <source>
        <strain evidence="3 4">DGU11</strain>
    </source>
</reference>
<evidence type="ECO:0000313" key="3">
    <source>
        <dbReference type="EMBL" id="MEL1243796.1"/>
    </source>
</evidence>
<dbReference type="Proteomes" id="UP001464555">
    <property type="component" value="Unassembled WGS sequence"/>
</dbReference>
<evidence type="ECO:0000256" key="1">
    <source>
        <dbReference type="SAM" id="SignalP"/>
    </source>
</evidence>